<feature type="compositionally biased region" description="Low complexity" evidence="4">
    <location>
        <begin position="328"/>
        <end position="349"/>
    </location>
</feature>
<feature type="region of interest" description="Disordered" evidence="4">
    <location>
        <begin position="89"/>
        <end position="134"/>
    </location>
</feature>
<dbReference type="Gene3D" id="3.40.50.300">
    <property type="entry name" value="P-loop containing nucleotide triphosphate hydrolases"/>
    <property type="match status" value="1"/>
</dbReference>
<dbReference type="InterPro" id="IPR027417">
    <property type="entry name" value="P-loop_NTPase"/>
</dbReference>
<dbReference type="OrthoDB" id="10251136at2759"/>
<feature type="compositionally biased region" description="Polar residues" evidence="4">
    <location>
        <begin position="427"/>
        <end position="443"/>
    </location>
</feature>
<dbReference type="Proteomes" id="UP000222788">
    <property type="component" value="Unassembled WGS sequence"/>
</dbReference>
<dbReference type="CDD" id="cd19509">
    <property type="entry name" value="RecA-like_VPS4-like"/>
    <property type="match status" value="1"/>
</dbReference>
<keyword evidence="3" id="KW-0067">ATP-binding</keyword>
<reference evidence="6 7" key="1">
    <citation type="journal article" date="2013" name="Fungal Biol.">
        <title>Analysis of microsatellite markers in the genome of the plant pathogen Ceratocystis fimbriata.</title>
        <authorList>
            <person name="Simpson M.C."/>
            <person name="Wilken P.M."/>
            <person name="Coetzee M.P."/>
            <person name="Wingfield M.J."/>
            <person name="Wingfield B.D."/>
        </authorList>
    </citation>
    <scope>NUCLEOTIDE SEQUENCE [LARGE SCALE GENOMIC DNA]</scope>
    <source>
        <strain evidence="6 7">CBS 114723</strain>
    </source>
</reference>
<reference evidence="6 7" key="2">
    <citation type="journal article" date="2013" name="IMA Fungus">
        <title>IMA Genome-F 1: Ceratocystis fimbriata: Draft nuclear genome sequence for the plant pathogen, Ceratocystis fimbriata.</title>
        <authorList>
            <person name="Wilken P.M."/>
            <person name="Steenkamp E.T."/>
            <person name="Wingfield M.J."/>
            <person name="de Beer Z.W."/>
            <person name="Wingfield B.D."/>
        </authorList>
    </citation>
    <scope>NUCLEOTIDE SEQUENCE [LARGE SCALE GENOMIC DNA]</scope>
    <source>
        <strain evidence="6 7">CBS 114723</strain>
    </source>
</reference>
<feature type="compositionally biased region" description="Polar residues" evidence="4">
    <location>
        <begin position="168"/>
        <end position="190"/>
    </location>
</feature>
<comment type="caution">
    <text evidence="6">The sequence shown here is derived from an EMBL/GenBank/DDBJ whole genome shotgun (WGS) entry which is preliminary data.</text>
</comment>
<dbReference type="FunFam" id="1.10.8.60:FF:000022">
    <property type="entry name" value="Fidgetin like 1"/>
    <property type="match status" value="1"/>
</dbReference>
<evidence type="ECO:0000256" key="3">
    <source>
        <dbReference type="ARBA" id="ARBA00022840"/>
    </source>
</evidence>
<organism evidence="6 7">
    <name type="scientific">Ceratocystis fimbriata CBS 114723</name>
    <dbReference type="NCBI Taxonomy" id="1035309"/>
    <lineage>
        <taxon>Eukaryota</taxon>
        <taxon>Fungi</taxon>
        <taxon>Dikarya</taxon>
        <taxon>Ascomycota</taxon>
        <taxon>Pezizomycotina</taxon>
        <taxon>Sordariomycetes</taxon>
        <taxon>Hypocreomycetidae</taxon>
        <taxon>Microascales</taxon>
        <taxon>Ceratocystidaceae</taxon>
        <taxon>Ceratocystis</taxon>
    </lineage>
</organism>
<dbReference type="Pfam" id="PF00004">
    <property type="entry name" value="AAA"/>
    <property type="match status" value="1"/>
</dbReference>
<dbReference type="SUPFAM" id="SSF52540">
    <property type="entry name" value="P-loop containing nucleoside triphosphate hydrolases"/>
    <property type="match status" value="1"/>
</dbReference>
<evidence type="ECO:0000256" key="4">
    <source>
        <dbReference type="SAM" id="MobiDB-lite"/>
    </source>
</evidence>
<dbReference type="GO" id="GO:0005524">
    <property type="term" value="F:ATP binding"/>
    <property type="evidence" value="ECO:0007669"/>
    <property type="project" value="UniProtKB-KW"/>
</dbReference>
<dbReference type="InterPro" id="IPR041569">
    <property type="entry name" value="AAA_lid_3"/>
</dbReference>
<dbReference type="InterPro" id="IPR003959">
    <property type="entry name" value="ATPase_AAA_core"/>
</dbReference>
<dbReference type="PANTHER" id="PTHR23074">
    <property type="entry name" value="AAA DOMAIN-CONTAINING"/>
    <property type="match status" value="1"/>
</dbReference>
<keyword evidence="2" id="KW-0547">Nucleotide-binding</keyword>
<dbReference type="InterPro" id="IPR003593">
    <property type="entry name" value="AAA+_ATPase"/>
</dbReference>
<dbReference type="InterPro" id="IPR050304">
    <property type="entry name" value="MT-severing_AAA_ATPase"/>
</dbReference>
<dbReference type="STRING" id="1035309.A0A2C5X5L7"/>
<gene>
    <name evidence="6" type="primary">SAP1</name>
    <name evidence="6" type="ORF">CFIMG_004235RA</name>
</gene>
<protein>
    <submittedName>
        <fullName evidence="6">Protein SAP1</fullName>
    </submittedName>
</protein>
<proteinExistence type="inferred from homology"/>
<dbReference type="FunFam" id="3.40.50.300:FF:000093">
    <property type="entry name" value="Fidgetin-like 1"/>
    <property type="match status" value="1"/>
</dbReference>
<dbReference type="GO" id="GO:0016887">
    <property type="term" value="F:ATP hydrolysis activity"/>
    <property type="evidence" value="ECO:0007669"/>
    <property type="project" value="InterPro"/>
</dbReference>
<feature type="compositionally biased region" description="Polar residues" evidence="4">
    <location>
        <begin position="99"/>
        <end position="112"/>
    </location>
</feature>
<feature type="region of interest" description="Disordered" evidence="4">
    <location>
        <begin position="168"/>
        <end position="201"/>
    </location>
</feature>
<feature type="compositionally biased region" description="Low complexity" evidence="4">
    <location>
        <begin position="363"/>
        <end position="378"/>
    </location>
</feature>
<feature type="domain" description="AAA+ ATPase" evidence="5">
    <location>
        <begin position="552"/>
        <end position="700"/>
    </location>
</feature>
<feature type="region of interest" description="Disordered" evidence="4">
    <location>
        <begin position="297"/>
        <end position="474"/>
    </location>
</feature>
<evidence type="ECO:0000313" key="7">
    <source>
        <dbReference type="Proteomes" id="UP000222788"/>
    </source>
</evidence>
<name>A0A2C5X5L7_9PEZI</name>
<dbReference type="Pfam" id="PF17862">
    <property type="entry name" value="AAA_lid_3"/>
    <property type="match status" value="1"/>
</dbReference>
<evidence type="ECO:0000256" key="2">
    <source>
        <dbReference type="ARBA" id="ARBA00022741"/>
    </source>
</evidence>
<dbReference type="Pfam" id="PF09336">
    <property type="entry name" value="Vps4_C"/>
    <property type="match status" value="1"/>
</dbReference>
<dbReference type="EMBL" id="APWK03000038">
    <property type="protein sequence ID" value="PHH53735.1"/>
    <property type="molecule type" value="Genomic_DNA"/>
</dbReference>
<evidence type="ECO:0000256" key="1">
    <source>
        <dbReference type="ARBA" id="ARBA00006914"/>
    </source>
</evidence>
<dbReference type="Gene3D" id="1.10.8.60">
    <property type="match status" value="1"/>
</dbReference>
<accession>A0A2C5X5L7</accession>
<evidence type="ECO:0000313" key="6">
    <source>
        <dbReference type="EMBL" id="PHH53735.1"/>
    </source>
</evidence>
<dbReference type="InterPro" id="IPR003960">
    <property type="entry name" value="ATPase_AAA_CS"/>
</dbReference>
<dbReference type="AlphaFoldDB" id="A0A2C5X5L7"/>
<sequence length="805" mass="87889">MALSSLQKLYEESFVTCSTAAHFESEGNEEQAMKYWQDALSRISSNNATYDSLDSQGNSERDLIEALREIEYQCQQRLDFLEATRLSRSDVASPRNPVKPSSSTPAASNLAQPSLPPHQFVPRQEPAAAPPSSAPLVFDFLCDDDFNSGPASQPQLPPRPIGLPRAVSEQQIRSCLPESSSQTAYQTLSIDPSPGNDVDVHTEGTDQLQANRSNSPEKYTMRTTLRSGKFADKPAKRPNIFKFHERPGASRAATLAWSTLTKKRPELEPSLHMAATAPSTPRGSDAAIKASQALQWDSHSRRLVTPRASIDKGTRHLSDDARNNNTGASSPSMLSISAASSALNSSTALGDGNNGKESRLRSRPPISNPPSSSRFIRPASGPRPNEVEKKPKRRNSDIRRKPVPTAEADPPASQSPHRFAREPSPPMSTRSSSDNSQTALKTTGSRKKNASVPQSTIDPGTPSIASEGDETSLTEHEIERIAWEKRKAQIMKHLPDGVDPQAATQILTEIVVKGDEVHWHDVAGLEAAKATLREAVVYPFLRPDLFMGLREPARGILLFGPPGTGKTMLARAVATESKSTFFSISASSLTSKYLGESEKLVRALFGLAKTLAPSIIFVDEIDSLMGSRSGSGENEATRRIKTEFLIQWSALQKAAVGREPDKDDGDPNRVLVLAATNLPWAIDEAARRRFVRRQYIPLPDEQTRHSHISNLLSHQKQKLSPEDEDQLTKLTEGFSGSDLTALAKDAAMGPLRSLGEAVLTMSRDDIPPISFADFKTSLKTIRPSVSKDGLKLHEDWAREFGERGG</sequence>
<dbReference type="SMART" id="SM00382">
    <property type="entry name" value="AAA"/>
    <property type="match status" value="1"/>
</dbReference>
<dbReference type="PANTHER" id="PTHR23074:SF17">
    <property type="entry name" value="FIDGETIN-LIKE PROTEIN 1"/>
    <property type="match status" value="1"/>
</dbReference>
<keyword evidence="7" id="KW-1185">Reference proteome</keyword>
<dbReference type="InterPro" id="IPR015415">
    <property type="entry name" value="Spast_Vps4_C"/>
</dbReference>
<dbReference type="PROSITE" id="PS00674">
    <property type="entry name" value="AAA"/>
    <property type="match status" value="1"/>
</dbReference>
<comment type="similarity">
    <text evidence="1">Belongs to the AAA ATPase family.</text>
</comment>
<evidence type="ECO:0000259" key="5">
    <source>
        <dbReference type="SMART" id="SM00382"/>
    </source>
</evidence>
<feature type="compositionally biased region" description="Basic and acidic residues" evidence="4">
    <location>
        <begin position="385"/>
        <end position="400"/>
    </location>
</feature>
<feature type="compositionally biased region" description="Basic and acidic residues" evidence="4">
    <location>
        <begin position="309"/>
        <end position="322"/>
    </location>
</feature>